<reference evidence="6" key="1">
    <citation type="journal article" date="2021" name="PeerJ">
        <title>Extensive microbial diversity within the chicken gut microbiome revealed by metagenomics and culture.</title>
        <authorList>
            <person name="Gilroy R."/>
            <person name="Ravi A."/>
            <person name="Getino M."/>
            <person name="Pursley I."/>
            <person name="Horton D.L."/>
            <person name="Alikhan N.F."/>
            <person name="Baker D."/>
            <person name="Gharbi K."/>
            <person name="Hall N."/>
            <person name="Watson M."/>
            <person name="Adriaenssens E.M."/>
            <person name="Foster-Nyarko E."/>
            <person name="Jarju S."/>
            <person name="Secka A."/>
            <person name="Antonio M."/>
            <person name="Oren A."/>
            <person name="Chaudhuri R.R."/>
            <person name="La Ragione R."/>
            <person name="Hildebrand F."/>
            <person name="Pallen M.J."/>
        </authorList>
    </citation>
    <scope>NUCLEOTIDE SEQUENCE</scope>
    <source>
        <strain evidence="6">USAMLcec2-132</strain>
    </source>
</reference>
<dbReference type="SUPFAM" id="SSF102114">
    <property type="entry name" value="Radical SAM enzymes"/>
    <property type="match status" value="1"/>
</dbReference>
<keyword evidence="1" id="KW-0479">Metal-binding</keyword>
<dbReference type="Proteomes" id="UP000823891">
    <property type="component" value="Unassembled WGS sequence"/>
</dbReference>
<name>A0A9D2SR09_9FIRM</name>
<dbReference type="InterPro" id="IPR058240">
    <property type="entry name" value="rSAM_sf"/>
</dbReference>
<dbReference type="PANTHER" id="PTHR43432:SF5">
    <property type="entry name" value="ELP3_MIAA_NIFB-LIKE RADICAL SAM CORE DOMAIN-CONTAINING PROTEIN"/>
    <property type="match status" value="1"/>
</dbReference>
<dbReference type="SFLD" id="SFLDG01084">
    <property type="entry name" value="Uncharacterised_Radical_SAM_Su"/>
    <property type="match status" value="1"/>
</dbReference>
<proteinExistence type="predicted"/>
<keyword evidence="2" id="KW-0408">Iron</keyword>
<evidence type="ECO:0000313" key="6">
    <source>
        <dbReference type="EMBL" id="HJC25048.1"/>
    </source>
</evidence>
<accession>A0A9D2SR09</accession>
<dbReference type="InterPro" id="IPR040086">
    <property type="entry name" value="MJ0683-like"/>
</dbReference>
<dbReference type="InterPro" id="IPR007197">
    <property type="entry name" value="rSAM"/>
</dbReference>
<keyword evidence="4" id="KW-0175">Coiled coil</keyword>
<dbReference type="EMBL" id="DWWS01000054">
    <property type="protein sequence ID" value="HJC25048.1"/>
    <property type="molecule type" value="Genomic_DNA"/>
</dbReference>
<sequence length="290" mass="33686">MHLVKAKGILSPSNGMNLYRGCLHGCIYCDSRSSCYHMEHAFEDIEVKENAIELLEAALRKKRRKCMLSTGAMTDPYIPLEEEIGNMRRALALADQYGFGFTLITKSARVLRDLDLLRSINEKTKCVVQMTLTTYEEELCRKLEPNVSTTGERFETLLRLREAGIPTVVWLCPILPFINDTEKNLRGILDYCVRAKVYGVICFGMGLTLREGNREYFYRQLDRLFPGLKEKYIRLYGNRYQIESPNGPGLMELFHKICEENHLVHDNDEIFRYLQTFEEKRQAVQLSLFE</sequence>
<evidence type="ECO:0000313" key="7">
    <source>
        <dbReference type="Proteomes" id="UP000823891"/>
    </source>
</evidence>
<dbReference type="CDD" id="cd01335">
    <property type="entry name" value="Radical_SAM"/>
    <property type="match status" value="1"/>
</dbReference>
<organism evidence="6 7">
    <name type="scientific">Candidatus Eisenbergiella merdavium</name>
    <dbReference type="NCBI Taxonomy" id="2838551"/>
    <lineage>
        <taxon>Bacteria</taxon>
        <taxon>Bacillati</taxon>
        <taxon>Bacillota</taxon>
        <taxon>Clostridia</taxon>
        <taxon>Lachnospirales</taxon>
        <taxon>Lachnospiraceae</taxon>
        <taxon>Eisenbergiella</taxon>
    </lineage>
</organism>
<feature type="domain" description="Radical SAM core" evidence="5">
    <location>
        <begin position="16"/>
        <end position="182"/>
    </location>
</feature>
<dbReference type="Gene3D" id="3.80.30.30">
    <property type="match status" value="1"/>
</dbReference>
<protein>
    <submittedName>
        <fullName evidence="6">Radical SAM protein</fullName>
    </submittedName>
</protein>
<evidence type="ECO:0000256" key="2">
    <source>
        <dbReference type="ARBA" id="ARBA00023004"/>
    </source>
</evidence>
<feature type="coiled-coil region" evidence="4">
    <location>
        <begin position="38"/>
        <end position="65"/>
    </location>
</feature>
<evidence type="ECO:0000256" key="4">
    <source>
        <dbReference type="SAM" id="Coils"/>
    </source>
</evidence>
<keyword evidence="3" id="KW-0411">Iron-sulfur</keyword>
<dbReference type="Pfam" id="PF04055">
    <property type="entry name" value="Radical_SAM"/>
    <property type="match status" value="1"/>
</dbReference>
<dbReference type="SFLD" id="SFLDS00029">
    <property type="entry name" value="Radical_SAM"/>
    <property type="match status" value="1"/>
</dbReference>
<evidence type="ECO:0000256" key="3">
    <source>
        <dbReference type="ARBA" id="ARBA00023014"/>
    </source>
</evidence>
<dbReference type="GO" id="GO:0046872">
    <property type="term" value="F:metal ion binding"/>
    <property type="evidence" value="ECO:0007669"/>
    <property type="project" value="UniProtKB-KW"/>
</dbReference>
<dbReference type="GO" id="GO:0003824">
    <property type="term" value="F:catalytic activity"/>
    <property type="evidence" value="ECO:0007669"/>
    <property type="project" value="InterPro"/>
</dbReference>
<comment type="caution">
    <text evidence="6">The sequence shown here is derived from an EMBL/GenBank/DDBJ whole genome shotgun (WGS) entry which is preliminary data.</text>
</comment>
<dbReference type="PANTHER" id="PTHR43432">
    <property type="entry name" value="SLR0285 PROTEIN"/>
    <property type="match status" value="1"/>
</dbReference>
<reference evidence="6" key="2">
    <citation type="submission" date="2021-04" db="EMBL/GenBank/DDBJ databases">
        <authorList>
            <person name="Gilroy R."/>
        </authorList>
    </citation>
    <scope>NUCLEOTIDE SEQUENCE</scope>
    <source>
        <strain evidence="6">USAMLcec2-132</strain>
    </source>
</reference>
<gene>
    <name evidence="6" type="ORF">H9761_15340</name>
</gene>
<dbReference type="AlphaFoldDB" id="A0A9D2SR09"/>
<evidence type="ECO:0000259" key="5">
    <source>
        <dbReference type="Pfam" id="PF04055"/>
    </source>
</evidence>
<evidence type="ECO:0000256" key="1">
    <source>
        <dbReference type="ARBA" id="ARBA00022723"/>
    </source>
</evidence>
<dbReference type="GO" id="GO:0051536">
    <property type="term" value="F:iron-sulfur cluster binding"/>
    <property type="evidence" value="ECO:0007669"/>
    <property type="project" value="UniProtKB-KW"/>
</dbReference>